<name>A0ABQ0UGA0_PSEAF</name>
<gene>
    <name evidence="2" type="ORF">PAT01_27890</name>
</gene>
<protein>
    <submittedName>
        <fullName evidence="2">Uncharacterized protein</fullName>
    </submittedName>
</protein>
<feature type="transmembrane region" description="Helical" evidence="1">
    <location>
        <begin position="191"/>
        <end position="212"/>
    </location>
</feature>
<sequence>MPDVTALFYIAIMAFYLLHKNEEAKILVPVIGFAAIPLFSNDYWQWFQLSAALSVVVIVIEKEKAGYTGGGAVSAFAAFFIGALLVSIFIHATSSAVTSLNSTSFNFKHPLSYAWPRHIVILYASAFVSALLGVLFNVRMPVAFYGALIIACLLAVLPHFCDSFLYGLALSVIIIVVTFAVAFIKKAQEEARFIFAYIGAGLIQVSCLVKYFS</sequence>
<dbReference type="Proteomes" id="UP000321189">
    <property type="component" value="Unassembled WGS sequence"/>
</dbReference>
<evidence type="ECO:0000313" key="2">
    <source>
        <dbReference type="EMBL" id="GEK77485.1"/>
    </source>
</evidence>
<evidence type="ECO:0000313" key="3">
    <source>
        <dbReference type="Proteomes" id="UP000321189"/>
    </source>
</evidence>
<feature type="transmembrane region" description="Helical" evidence="1">
    <location>
        <begin position="43"/>
        <end position="60"/>
    </location>
</feature>
<feature type="transmembrane region" description="Helical" evidence="1">
    <location>
        <begin position="166"/>
        <end position="184"/>
    </location>
</feature>
<feature type="transmembrane region" description="Helical" evidence="1">
    <location>
        <begin position="114"/>
        <end position="135"/>
    </location>
</feature>
<dbReference type="RefSeq" id="WP_154945663.1">
    <property type="nucleotide sequence ID" value="NZ_BJUT01000036.1"/>
</dbReference>
<evidence type="ECO:0000256" key="1">
    <source>
        <dbReference type="SAM" id="Phobius"/>
    </source>
</evidence>
<reference evidence="2 3" key="1">
    <citation type="submission" date="2019-07" db="EMBL/GenBank/DDBJ databases">
        <title>Whole genome shotgun sequence of Pseudoalteromonas atlantica NBRC 103033.</title>
        <authorList>
            <person name="Hosoyama A."/>
            <person name="Uohara A."/>
            <person name="Ohji S."/>
            <person name="Ichikawa N."/>
        </authorList>
    </citation>
    <scope>NUCLEOTIDE SEQUENCE [LARGE SCALE GENOMIC DNA]</scope>
    <source>
        <strain evidence="2 3">NBRC 103033</strain>
    </source>
</reference>
<accession>A0ABQ0UGA0</accession>
<keyword evidence="3" id="KW-1185">Reference proteome</keyword>
<feature type="transmembrane region" description="Helical" evidence="1">
    <location>
        <begin position="72"/>
        <end position="94"/>
    </location>
</feature>
<proteinExistence type="predicted"/>
<feature type="transmembrane region" description="Helical" evidence="1">
    <location>
        <begin position="142"/>
        <end position="160"/>
    </location>
</feature>
<organism evidence="2 3">
    <name type="scientific">Pseudoalteromonas atlantica</name>
    <name type="common">Alteromonas atlantica</name>
    <dbReference type="NCBI Taxonomy" id="288"/>
    <lineage>
        <taxon>Bacteria</taxon>
        <taxon>Pseudomonadati</taxon>
        <taxon>Pseudomonadota</taxon>
        <taxon>Gammaproteobacteria</taxon>
        <taxon>Alteromonadales</taxon>
        <taxon>Pseudoalteromonadaceae</taxon>
        <taxon>Pseudoalteromonas</taxon>
    </lineage>
</organism>
<keyword evidence="1" id="KW-1133">Transmembrane helix</keyword>
<keyword evidence="1" id="KW-0472">Membrane</keyword>
<keyword evidence="1" id="KW-0812">Transmembrane</keyword>
<dbReference type="EMBL" id="BJUT01000036">
    <property type="protein sequence ID" value="GEK77485.1"/>
    <property type="molecule type" value="Genomic_DNA"/>
</dbReference>
<comment type="caution">
    <text evidence="2">The sequence shown here is derived from an EMBL/GenBank/DDBJ whole genome shotgun (WGS) entry which is preliminary data.</text>
</comment>